<protein>
    <recommendedName>
        <fullName evidence="3">Abortive infection protein</fullName>
    </recommendedName>
</protein>
<evidence type="ECO:0000313" key="1">
    <source>
        <dbReference type="EMBL" id="RDU23880.1"/>
    </source>
</evidence>
<dbReference type="AlphaFoldDB" id="A0A371AWN5"/>
<name>A0A371AWN5_9FIRM</name>
<dbReference type="EMBL" id="QRCT01000018">
    <property type="protein sequence ID" value="RDU23880.1"/>
    <property type="molecule type" value="Genomic_DNA"/>
</dbReference>
<accession>A0A371AWN5</accession>
<gene>
    <name evidence="1" type="ORF">DWV06_07300</name>
</gene>
<reference evidence="1 2" key="1">
    <citation type="submission" date="2018-07" db="EMBL/GenBank/DDBJ databases">
        <title>Anaerosacharophilus polymeroproducens gen. nov. sp. nov., an anaerobic bacterium isolated from salt field.</title>
        <authorList>
            <person name="Kim W."/>
            <person name="Yang S.-H."/>
            <person name="Oh J."/>
            <person name="Lee J.-H."/>
            <person name="Kwon K.K."/>
        </authorList>
    </citation>
    <scope>NUCLEOTIDE SEQUENCE [LARGE SCALE GENOMIC DNA]</scope>
    <source>
        <strain evidence="1 2">MCWD5</strain>
    </source>
</reference>
<sequence length="199" mass="23358">MKNDIDLLEKTFLDNHGILKTSQLNALNYGFRGIQALMDKGYITKIKNGYYQWTKAEKSSAMIVAGLFPDAVLFMDSALFYYGYSDIRPVEWHLAVDKNTSKVRFRLEYPFIKPYYVEPEVLKLGVDKAEFNNSFMNIYDRDRLICDCIKYEAKIQKELYINALQGYIRDEKKNISNLREYSKIRKVDKKVSKVLGVWL</sequence>
<dbReference type="Proteomes" id="UP000255036">
    <property type="component" value="Unassembled WGS sequence"/>
</dbReference>
<evidence type="ECO:0008006" key="3">
    <source>
        <dbReference type="Google" id="ProtNLM"/>
    </source>
</evidence>
<dbReference type="RefSeq" id="WP_115481534.1">
    <property type="nucleotide sequence ID" value="NZ_QRCT01000018.1"/>
</dbReference>
<keyword evidence="2" id="KW-1185">Reference proteome</keyword>
<dbReference type="OrthoDB" id="9801429at2"/>
<proteinExistence type="predicted"/>
<organism evidence="1 2">
    <name type="scientific">Anaerosacchariphilus polymeriproducens</name>
    <dbReference type="NCBI Taxonomy" id="1812858"/>
    <lineage>
        <taxon>Bacteria</taxon>
        <taxon>Bacillati</taxon>
        <taxon>Bacillota</taxon>
        <taxon>Clostridia</taxon>
        <taxon>Lachnospirales</taxon>
        <taxon>Lachnospiraceae</taxon>
        <taxon>Anaerosacchariphilus</taxon>
    </lineage>
</organism>
<evidence type="ECO:0000313" key="2">
    <source>
        <dbReference type="Proteomes" id="UP000255036"/>
    </source>
</evidence>
<comment type="caution">
    <text evidence="1">The sequence shown here is derived from an EMBL/GenBank/DDBJ whole genome shotgun (WGS) entry which is preliminary data.</text>
</comment>